<dbReference type="InterPro" id="IPR004165">
    <property type="entry name" value="CoA_trans_fam_I"/>
</dbReference>
<dbReference type="SMART" id="SM00882">
    <property type="entry name" value="CoA_trans"/>
    <property type="match status" value="1"/>
</dbReference>
<dbReference type="InterPro" id="IPR037171">
    <property type="entry name" value="NagB/RpiA_transferase-like"/>
</dbReference>
<reference evidence="1 2" key="1">
    <citation type="submission" date="2017-06" db="EMBL/GenBank/DDBJ databases">
        <title>Sequencing and comparative analysis of myxobacterial genomes.</title>
        <authorList>
            <person name="Rupp O."/>
            <person name="Goesmann A."/>
            <person name="Sogaard-Andersen L."/>
        </authorList>
    </citation>
    <scope>NUCLEOTIDE SEQUENCE [LARGE SCALE GENOMIC DNA]</scope>
    <source>
        <strain evidence="1 2">DSM 52655</strain>
    </source>
</reference>
<dbReference type="KEGG" id="cfus:CYFUS_003220"/>
<dbReference type="EMBL" id="CP022098">
    <property type="protein sequence ID" value="ATB37795.1"/>
    <property type="molecule type" value="Genomic_DNA"/>
</dbReference>
<dbReference type="Proteomes" id="UP000217257">
    <property type="component" value="Chromosome"/>
</dbReference>
<dbReference type="RefSeq" id="WP_232537603.1">
    <property type="nucleotide sequence ID" value="NZ_CP022098.1"/>
</dbReference>
<evidence type="ECO:0000313" key="1">
    <source>
        <dbReference type="EMBL" id="ATB37795.1"/>
    </source>
</evidence>
<name>A0A250J1D8_9BACT</name>
<dbReference type="Gene3D" id="3.40.1080.10">
    <property type="entry name" value="Glutaconate Coenzyme A-transferase"/>
    <property type="match status" value="1"/>
</dbReference>
<gene>
    <name evidence="1" type="ORF">CYFUS_003220</name>
</gene>
<evidence type="ECO:0000313" key="2">
    <source>
        <dbReference type="Proteomes" id="UP000217257"/>
    </source>
</evidence>
<dbReference type="PANTHER" id="PTHR43293">
    <property type="entry name" value="ACETATE COA-TRANSFERASE YDIF"/>
    <property type="match status" value="1"/>
</dbReference>
<keyword evidence="1" id="KW-0808">Transferase</keyword>
<dbReference type="PANTHER" id="PTHR43293:SF3">
    <property type="entry name" value="CHOLESTEROL RING-CLEAVING HYDROLASE IPDB SUBUNIT"/>
    <property type="match status" value="1"/>
</dbReference>
<dbReference type="Pfam" id="PF01144">
    <property type="entry name" value="CoA_trans"/>
    <property type="match status" value="1"/>
</dbReference>
<dbReference type="GO" id="GO:0008410">
    <property type="term" value="F:CoA-transferase activity"/>
    <property type="evidence" value="ECO:0007669"/>
    <property type="project" value="InterPro"/>
</dbReference>
<accession>A0A250J1D8</accession>
<proteinExistence type="predicted"/>
<dbReference type="SUPFAM" id="SSF100950">
    <property type="entry name" value="NagB/RpiA/CoA transferase-like"/>
    <property type="match status" value="1"/>
</dbReference>
<protein>
    <submittedName>
        <fullName evidence="1">3-oxoadipate CoA-transferase subunit B</fullName>
    </submittedName>
</protein>
<dbReference type="AlphaFoldDB" id="A0A250J1D8"/>
<sequence length="257" mass="27424">MATETQTGASASERMAYRASQELHDGNVVFVGIGLPNLACNLARATHAPGLFMIYESGAVGAIPERLPVSIGDPSLVTDSLAVVSQADIFQCLLQRGHIEVGFLGGAQVDKWGNINTTVIGDYANPKVRLPGSGGACEIAVHARRLLIIMRMSKRTFVERCDFVTSPGHRMNGKSRAELGMPGGGPTCLITDLGVMTFDTTGEAVLTEVYPGVTPEAVQAACGWKLKVADTLKTASVPDDATLRLLRERLDPQRLYL</sequence>
<organism evidence="1 2">
    <name type="scientific">Cystobacter fuscus</name>
    <dbReference type="NCBI Taxonomy" id="43"/>
    <lineage>
        <taxon>Bacteria</taxon>
        <taxon>Pseudomonadati</taxon>
        <taxon>Myxococcota</taxon>
        <taxon>Myxococcia</taxon>
        <taxon>Myxococcales</taxon>
        <taxon>Cystobacterineae</taxon>
        <taxon>Archangiaceae</taxon>
        <taxon>Cystobacter</taxon>
    </lineage>
</organism>